<reference evidence="3 4" key="1">
    <citation type="submission" date="2022-09" db="EMBL/GenBank/DDBJ databases">
        <authorList>
            <person name="Palmer J.M."/>
        </authorList>
    </citation>
    <scope>NUCLEOTIDE SEQUENCE [LARGE SCALE GENOMIC DNA]</scope>
    <source>
        <strain evidence="3 4">DSM 7382</strain>
    </source>
</reference>
<feature type="domain" description="Gfo/Idh/MocA-like oxidoreductase N-terminal" evidence="1">
    <location>
        <begin position="11"/>
        <end position="136"/>
    </location>
</feature>
<evidence type="ECO:0000313" key="4">
    <source>
        <dbReference type="Proteomes" id="UP001385951"/>
    </source>
</evidence>
<dbReference type="InterPro" id="IPR004104">
    <property type="entry name" value="Gfo/Idh/MocA-like_OxRdtase_C"/>
</dbReference>
<evidence type="ECO:0000313" key="3">
    <source>
        <dbReference type="EMBL" id="KAK7680294.1"/>
    </source>
</evidence>
<dbReference type="SUPFAM" id="SSF51735">
    <property type="entry name" value="NAD(P)-binding Rossmann-fold domains"/>
    <property type="match status" value="1"/>
</dbReference>
<accession>A0AAW0FL58</accession>
<feature type="domain" description="Gfo/Idh/MocA-like oxidoreductase C-terminal" evidence="2">
    <location>
        <begin position="148"/>
        <end position="346"/>
    </location>
</feature>
<sequence>MSFSDKPLGGRVAIVGTGSRASMFVRGIVQRPNSQVVAICEPNAVRAAYYNTLLQELGAPTVPIYKPEGFQEMLQKEKVETIVVTCIDALHDLYIVPALEAGVRVLTEKPMTTDIEKCRKILETVNKTGQHLTVTFNYRYNPVHELVKRTLADGKIGNILSVHFEWLLDTVHGADYFRRWHRQKTNSGGLMVHKSGHHFDLVNWWLNAQPVAVGGMGRLAFYGEENGRRHGWARDYERARGSQEAKDDPFALDLEADETLKSIYADAEKEDGYHRDQNVFAPNIGIEDDMALLVRYDTGATMSYHLTAYSPWEGYRVMFNGSLGRLELEVVESQYRELTDPQLTGGQIHGKAALPNPGEATVKLHKLWQKPEYLPIKMEHGEHGGGDRRMLSVLFGPLPGEEVDTGDASKQGANERDGAMALAVGLMANESFRTGQFCHFKDLEFPI</sequence>
<dbReference type="Gene3D" id="3.30.360.10">
    <property type="entry name" value="Dihydrodipicolinate Reductase, domain 2"/>
    <property type="match status" value="1"/>
</dbReference>
<evidence type="ECO:0000259" key="2">
    <source>
        <dbReference type="Pfam" id="PF02894"/>
    </source>
</evidence>
<dbReference type="PANTHER" id="PTHR43377">
    <property type="entry name" value="BILIVERDIN REDUCTASE A"/>
    <property type="match status" value="1"/>
</dbReference>
<dbReference type="Pfam" id="PF01408">
    <property type="entry name" value="GFO_IDH_MocA"/>
    <property type="match status" value="1"/>
</dbReference>
<dbReference type="InterPro" id="IPR051450">
    <property type="entry name" value="Gfo/Idh/MocA_Oxidoreductases"/>
</dbReference>
<keyword evidence="4" id="KW-1185">Reference proteome</keyword>
<comment type="caution">
    <text evidence="3">The sequence shown here is derived from an EMBL/GenBank/DDBJ whole genome shotgun (WGS) entry which is preliminary data.</text>
</comment>
<dbReference type="Pfam" id="PF02894">
    <property type="entry name" value="GFO_IDH_MocA_C"/>
    <property type="match status" value="1"/>
</dbReference>
<protein>
    <submittedName>
        <fullName evidence="3">Uncharacterized protein</fullName>
    </submittedName>
</protein>
<dbReference type="SUPFAM" id="SSF55347">
    <property type="entry name" value="Glyceraldehyde-3-phosphate dehydrogenase-like, C-terminal domain"/>
    <property type="match status" value="1"/>
</dbReference>
<proteinExistence type="predicted"/>
<dbReference type="EMBL" id="JASBNA010000050">
    <property type="protein sequence ID" value="KAK7680294.1"/>
    <property type="molecule type" value="Genomic_DNA"/>
</dbReference>
<name>A0AAW0FL58_9APHY</name>
<dbReference type="InterPro" id="IPR000683">
    <property type="entry name" value="Gfo/Idh/MocA-like_OxRdtase_N"/>
</dbReference>
<gene>
    <name evidence="3" type="ORF">QCA50_016534</name>
</gene>
<dbReference type="InterPro" id="IPR036291">
    <property type="entry name" value="NAD(P)-bd_dom_sf"/>
</dbReference>
<organism evidence="3 4">
    <name type="scientific">Cerrena zonata</name>
    <dbReference type="NCBI Taxonomy" id="2478898"/>
    <lineage>
        <taxon>Eukaryota</taxon>
        <taxon>Fungi</taxon>
        <taxon>Dikarya</taxon>
        <taxon>Basidiomycota</taxon>
        <taxon>Agaricomycotina</taxon>
        <taxon>Agaricomycetes</taxon>
        <taxon>Polyporales</taxon>
        <taxon>Cerrenaceae</taxon>
        <taxon>Cerrena</taxon>
    </lineage>
</organism>
<dbReference type="AlphaFoldDB" id="A0AAW0FL58"/>
<dbReference type="GO" id="GO:0000166">
    <property type="term" value="F:nucleotide binding"/>
    <property type="evidence" value="ECO:0007669"/>
    <property type="project" value="InterPro"/>
</dbReference>
<dbReference type="Gene3D" id="3.40.50.720">
    <property type="entry name" value="NAD(P)-binding Rossmann-like Domain"/>
    <property type="match status" value="1"/>
</dbReference>
<evidence type="ECO:0000259" key="1">
    <source>
        <dbReference type="Pfam" id="PF01408"/>
    </source>
</evidence>
<dbReference type="PANTHER" id="PTHR43377:SF2">
    <property type="entry name" value="BINDING ROSSMANN FOLD OXIDOREDUCTASE, PUTATIVE (AFU_ORTHOLOGUE AFUA_4G00560)-RELATED"/>
    <property type="match status" value="1"/>
</dbReference>
<dbReference type="Proteomes" id="UP001385951">
    <property type="component" value="Unassembled WGS sequence"/>
</dbReference>